<reference evidence="3 5" key="2">
    <citation type="submission" date="2017-09" db="EMBL/GenBank/DDBJ databases">
        <authorList>
            <person name="Lee N."/>
            <person name="Cho B.-K."/>
        </authorList>
    </citation>
    <scope>NUCLEOTIDE SEQUENCE [LARGE SCALE GENOMIC DNA]</scope>
    <source>
        <strain evidence="3 5">ATCC 23948</strain>
    </source>
</reference>
<dbReference type="Pfam" id="PF14082">
    <property type="entry name" value="SduA_C"/>
    <property type="match status" value="1"/>
</dbReference>
<protein>
    <submittedName>
        <fullName evidence="3">DUF4263 domain-containing protein</fullName>
    </submittedName>
</protein>
<evidence type="ECO:0000313" key="4">
    <source>
        <dbReference type="Proteomes" id="UP000194225"/>
    </source>
</evidence>
<evidence type="ECO:0000313" key="3">
    <source>
        <dbReference type="EMBL" id="QEV51342.1"/>
    </source>
</evidence>
<dbReference type="InterPro" id="IPR025359">
    <property type="entry name" value="SduA_C"/>
</dbReference>
<dbReference type="GeneID" id="90922944"/>
<sequence length="401" mass="44302">MPELKWQAVADGLERKCAAPTDAQITVARALGTDLGQTTPVPVAAAELRVLLRAPLELVLARDFGDEEYEVLLDLAARTDLAVPSMDELKCREVLNAWLRVARDRESAAALRQLEPGVDDVVTARDRRRGPDLYGEISSVGANGRLHFRGGHGLGTAPHRVTRITRPSEDGYLDQLSLAREYAAAVQSNPSRITRAEEAQLAPWRIGFPATQAAVEALRNALEAADDEAAMQRLLEKHPALLAGTVVGTHDTWVRPQVQLGNHYMADFMIAGETSLGLRWTLVELESPVSRLTNPGNKRATKTLRHAVDQIEDWRKWLSNNLHYARSARGADGLGLPGITAEVPGLIIMAREDADDAAADIRELHARRSHIQVRTYDWLMRINESPDPLRRDAPDQRLRLA</sequence>
<dbReference type="KEGG" id="spla:CP981_06400"/>
<name>A0AAE6NES1_STRPT</name>
<evidence type="ECO:0000313" key="5">
    <source>
        <dbReference type="Proteomes" id="UP000325458"/>
    </source>
</evidence>
<accession>A0AAE6NES1</accession>
<reference evidence="2 4" key="1">
    <citation type="submission" date="2016-09" db="EMBL/GenBank/DDBJ databases">
        <title>Streptomyces platensis DSM40041, a candidate organism with high potential of specific P450 cytochromes.</title>
        <authorList>
            <person name="Grumaz C."/>
            <person name="Vainshtein Y."/>
            <person name="Kirstahler P."/>
            <person name="Sohn K."/>
        </authorList>
    </citation>
    <scope>NUCLEOTIDE SEQUENCE [LARGE SCALE GENOMIC DNA]</scope>
    <source>
        <strain evidence="2 4">DSM 40041</strain>
    </source>
</reference>
<dbReference type="EMBL" id="CP023691">
    <property type="protein sequence ID" value="QEV51342.1"/>
    <property type="molecule type" value="Genomic_DNA"/>
</dbReference>
<gene>
    <name evidence="2" type="ORF">BG653_04899</name>
    <name evidence="3" type="ORF">CP981_06400</name>
</gene>
<dbReference type="AlphaFoldDB" id="A0AAE6NES1"/>
<feature type="domain" description="Shedu protein SduA C-terminal" evidence="1">
    <location>
        <begin position="227"/>
        <end position="379"/>
    </location>
</feature>
<organism evidence="3 5">
    <name type="scientific">Streptomyces platensis</name>
    <dbReference type="NCBI Taxonomy" id="58346"/>
    <lineage>
        <taxon>Bacteria</taxon>
        <taxon>Bacillati</taxon>
        <taxon>Actinomycetota</taxon>
        <taxon>Actinomycetes</taxon>
        <taxon>Kitasatosporales</taxon>
        <taxon>Streptomycetaceae</taxon>
        <taxon>Streptomyces</taxon>
    </lineage>
</organism>
<keyword evidence="4" id="KW-1185">Reference proteome</keyword>
<dbReference type="Proteomes" id="UP000325458">
    <property type="component" value="Chromosome"/>
</dbReference>
<dbReference type="EMBL" id="MIGA01000037">
    <property type="protein sequence ID" value="OSY41963.1"/>
    <property type="molecule type" value="Genomic_DNA"/>
</dbReference>
<dbReference type="RefSeq" id="WP_085926520.1">
    <property type="nucleotide sequence ID" value="NZ_BAABSS010000023.1"/>
</dbReference>
<dbReference type="Proteomes" id="UP000194225">
    <property type="component" value="Unassembled WGS sequence"/>
</dbReference>
<evidence type="ECO:0000259" key="1">
    <source>
        <dbReference type="Pfam" id="PF14082"/>
    </source>
</evidence>
<proteinExistence type="predicted"/>
<evidence type="ECO:0000313" key="2">
    <source>
        <dbReference type="EMBL" id="OSY41963.1"/>
    </source>
</evidence>